<gene>
    <name evidence="8" type="ORF">Val02_18200</name>
</gene>
<dbReference type="GO" id="GO:0004067">
    <property type="term" value="F:asparaginase activity"/>
    <property type="evidence" value="ECO:0007669"/>
    <property type="project" value="UniProtKB-UniRule"/>
</dbReference>
<dbReference type="SUPFAM" id="SSF53774">
    <property type="entry name" value="Glutaminase/Asparaginase"/>
    <property type="match status" value="1"/>
</dbReference>
<reference evidence="8" key="1">
    <citation type="submission" date="2021-01" db="EMBL/GenBank/DDBJ databases">
        <title>Whole genome shotgun sequence of Virgisporangium aliadipatigenens NBRC 105644.</title>
        <authorList>
            <person name="Komaki H."/>
            <person name="Tamura T."/>
        </authorList>
    </citation>
    <scope>NUCLEOTIDE SEQUENCE</scope>
    <source>
        <strain evidence="8">NBRC 105644</strain>
    </source>
</reference>
<sequence>MRPLLLATGGTIATHPGRPGRGAFLTGAELLDTVPPEVAGGVDVEDVVAAPSWDLDTGTMLDVAFRVRRAVLEDGYPGVVVTHGTDTIEETAYLTDLLAGPAAALGGIVLTGAMRPANALSADGPGNLAAALSAAADPALRGCGAVVCLNDELHAARWVRKVDATNVAAFSSAPHALLGRVRDGGVQLLTPPPPRPPAPAGDPEPAVALITVYPGIGPEQLTAVVDAGARGIVLEGTGLSNVPVSLFTTISDLADWGIPVVIASRCRVPGAPMKPGVPPGGLVDDSGLAATVGAIGARGLPAVKARYALMAALGTGRESARTVDGVRAWFAELS</sequence>
<evidence type="ECO:0000256" key="3">
    <source>
        <dbReference type="PIRSR" id="PIRSR001220-1"/>
    </source>
</evidence>
<dbReference type="EMBL" id="BOPF01000005">
    <property type="protein sequence ID" value="GIJ44934.1"/>
    <property type="molecule type" value="Genomic_DNA"/>
</dbReference>
<feature type="domain" description="L-asparaginase N-terminal" evidence="6">
    <location>
        <begin position="4"/>
        <end position="191"/>
    </location>
</feature>
<evidence type="ECO:0000256" key="4">
    <source>
        <dbReference type="PIRSR" id="PIRSR001220-2"/>
    </source>
</evidence>
<dbReference type="AlphaFoldDB" id="A0A8J4DNY3"/>
<dbReference type="InterPro" id="IPR036152">
    <property type="entry name" value="Asp/glu_Ase-like_sf"/>
</dbReference>
<dbReference type="RefSeq" id="WP_203898488.1">
    <property type="nucleotide sequence ID" value="NZ_BOPF01000005.1"/>
</dbReference>
<dbReference type="Pfam" id="PF00710">
    <property type="entry name" value="Asparaginase"/>
    <property type="match status" value="1"/>
</dbReference>
<dbReference type="PROSITE" id="PS51732">
    <property type="entry name" value="ASN_GLN_ASE_3"/>
    <property type="match status" value="1"/>
</dbReference>
<evidence type="ECO:0000313" key="8">
    <source>
        <dbReference type="EMBL" id="GIJ44934.1"/>
    </source>
</evidence>
<dbReference type="InterPro" id="IPR027473">
    <property type="entry name" value="L-asparaginase_C"/>
</dbReference>
<dbReference type="SFLD" id="SFLDS00057">
    <property type="entry name" value="Glutaminase/Asparaginase"/>
    <property type="match status" value="1"/>
</dbReference>
<dbReference type="PANTHER" id="PTHR11707:SF28">
    <property type="entry name" value="60 KDA LYSOPHOSPHOLIPASE"/>
    <property type="match status" value="1"/>
</dbReference>
<feature type="domain" description="Asparaginase/glutaminase C-terminal" evidence="7">
    <location>
        <begin position="207"/>
        <end position="320"/>
    </location>
</feature>
<dbReference type="PROSITE" id="PS00917">
    <property type="entry name" value="ASN_GLN_ASE_2"/>
    <property type="match status" value="1"/>
</dbReference>
<evidence type="ECO:0000256" key="5">
    <source>
        <dbReference type="PROSITE-ProRule" id="PRU10100"/>
    </source>
</evidence>
<evidence type="ECO:0000313" key="9">
    <source>
        <dbReference type="Proteomes" id="UP000619260"/>
    </source>
</evidence>
<evidence type="ECO:0000259" key="7">
    <source>
        <dbReference type="Pfam" id="PF17763"/>
    </source>
</evidence>
<dbReference type="PIRSF" id="PIRSF500176">
    <property type="entry name" value="L_ASNase"/>
    <property type="match status" value="1"/>
</dbReference>
<name>A0A8J4DNY3_9ACTN</name>
<proteinExistence type="inferred from homology"/>
<evidence type="ECO:0000256" key="2">
    <source>
        <dbReference type="ARBA" id="ARBA00022801"/>
    </source>
</evidence>
<dbReference type="PIRSF" id="PIRSF001220">
    <property type="entry name" value="L-ASNase_gatD"/>
    <property type="match status" value="1"/>
</dbReference>
<dbReference type="SMART" id="SM00870">
    <property type="entry name" value="Asparaginase"/>
    <property type="match status" value="1"/>
</dbReference>
<dbReference type="PRINTS" id="PR00139">
    <property type="entry name" value="ASNGLNASE"/>
</dbReference>
<feature type="binding site" evidence="4">
    <location>
        <position position="52"/>
    </location>
    <ligand>
        <name>substrate</name>
    </ligand>
</feature>
<dbReference type="InterPro" id="IPR027474">
    <property type="entry name" value="L-asparaginase_N"/>
</dbReference>
<dbReference type="InterPro" id="IPR040919">
    <property type="entry name" value="Asparaginase_C"/>
</dbReference>
<feature type="active site" description="O-isoaspartyl threonine intermediate" evidence="3">
    <location>
        <position position="11"/>
    </location>
</feature>
<dbReference type="Gene3D" id="3.40.50.1170">
    <property type="entry name" value="L-asparaginase, N-terminal domain"/>
    <property type="match status" value="1"/>
</dbReference>
<comment type="caution">
    <text evidence="8">The sequence shown here is derived from an EMBL/GenBank/DDBJ whole genome shotgun (WGS) entry which is preliminary data.</text>
</comment>
<dbReference type="InterPro" id="IPR037152">
    <property type="entry name" value="L-asparaginase_N_sf"/>
</dbReference>
<evidence type="ECO:0000256" key="1">
    <source>
        <dbReference type="ARBA" id="ARBA00010518"/>
    </source>
</evidence>
<evidence type="ECO:0000259" key="6">
    <source>
        <dbReference type="Pfam" id="PF00710"/>
    </source>
</evidence>
<keyword evidence="9" id="KW-1185">Reference proteome</keyword>
<dbReference type="Gene3D" id="3.40.50.40">
    <property type="match status" value="1"/>
</dbReference>
<protein>
    <submittedName>
        <fullName evidence="8">L-asparaginase</fullName>
    </submittedName>
</protein>
<dbReference type="InterPro" id="IPR027475">
    <property type="entry name" value="Asparaginase/glutaminase_AS2"/>
</dbReference>
<dbReference type="PANTHER" id="PTHR11707">
    <property type="entry name" value="L-ASPARAGINASE"/>
    <property type="match status" value="1"/>
</dbReference>
<dbReference type="InterPro" id="IPR004550">
    <property type="entry name" value="AsnASE_II"/>
</dbReference>
<feature type="binding site" evidence="4">
    <location>
        <begin position="85"/>
        <end position="86"/>
    </location>
    <ligand>
        <name>substrate</name>
    </ligand>
</feature>
<dbReference type="CDD" id="cd08964">
    <property type="entry name" value="L-asparaginase_II"/>
    <property type="match status" value="1"/>
</dbReference>
<dbReference type="InterPro" id="IPR006034">
    <property type="entry name" value="Asparaginase/glutaminase-like"/>
</dbReference>
<dbReference type="Proteomes" id="UP000619260">
    <property type="component" value="Unassembled WGS sequence"/>
</dbReference>
<organism evidence="8 9">
    <name type="scientific">Virgisporangium aliadipatigenens</name>
    <dbReference type="NCBI Taxonomy" id="741659"/>
    <lineage>
        <taxon>Bacteria</taxon>
        <taxon>Bacillati</taxon>
        <taxon>Actinomycetota</taxon>
        <taxon>Actinomycetes</taxon>
        <taxon>Micromonosporales</taxon>
        <taxon>Micromonosporaceae</taxon>
        <taxon>Virgisporangium</taxon>
    </lineage>
</organism>
<dbReference type="Pfam" id="PF17763">
    <property type="entry name" value="Asparaginase_C"/>
    <property type="match status" value="1"/>
</dbReference>
<comment type="similarity">
    <text evidence="1">Belongs to the asparaginase 1 family.</text>
</comment>
<feature type="active site" evidence="5">
    <location>
        <position position="85"/>
    </location>
</feature>
<keyword evidence="2" id="KW-0378">Hydrolase</keyword>
<accession>A0A8J4DNY3</accession>
<dbReference type="GO" id="GO:0006528">
    <property type="term" value="P:asparagine metabolic process"/>
    <property type="evidence" value="ECO:0007669"/>
    <property type="project" value="InterPro"/>
</dbReference>